<dbReference type="PANTHER" id="PTHR22789">
    <property type="entry name" value="FUCULOSE PHOSPHATE ALDOLASE"/>
    <property type="match status" value="1"/>
</dbReference>
<feature type="domain" description="Class II aldolase/adducin N-terminal" evidence="3">
    <location>
        <begin position="6"/>
        <end position="207"/>
    </location>
</feature>
<protein>
    <submittedName>
        <fullName evidence="4">Short chain dehydrogenase</fullName>
    </submittedName>
</protein>
<dbReference type="eggNOG" id="COG3347">
    <property type="taxonomic scope" value="Bacteria"/>
</dbReference>
<dbReference type="InterPro" id="IPR001303">
    <property type="entry name" value="Aldolase_II/adducin_N"/>
</dbReference>
<dbReference type="SUPFAM" id="SSF53639">
    <property type="entry name" value="AraD/HMP-PK domain-like"/>
    <property type="match status" value="1"/>
</dbReference>
<dbReference type="OrthoDB" id="9774430at2"/>
<dbReference type="Proteomes" id="UP000019402">
    <property type="component" value="Unassembled WGS sequence"/>
</dbReference>
<evidence type="ECO:0000313" key="4">
    <source>
        <dbReference type="EMBL" id="GAF02098.1"/>
    </source>
</evidence>
<dbReference type="PANTHER" id="PTHR22789:SF0">
    <property type="entry name" value="3-OXO-TETRONATE 4-PHOSPHATE DECARBOXYLASE-RELATED"/>
    <property type="match status" value="1"/>
</dbReference>
<dbReference type="Gene3D" id="3.40.225.10">
    <property type="entry name" value="Class II aldolase/adducin N-terminal domain"/>
    <property type="match status" value="1"/>
</dbReference>
<accession>W7Y3G3</accession>
<dbReference type="Pfam" id="PF00596">
    <property type="entry name" value="Aldolase_II"/>
    <property type="match status" value="1"/>
</dbReference>
<evidence type="ECO:0000259" key="3">
    <source>
        <dbReference type="SMART" id="SM01007"/>
    </source>
</evidence>
<evidence type="ECO:0000256" key="1">
    <source>
        <dbReference type="ARBA" id="ARBA00022723"/>
    </source>
</evidence>
<dbReference type="GO" id="GO:0016832">
    <property type="term" value="F:aldehyde-lyase activity"/>
    <property type="evidence" value="ECO:0007669"/>
    <property type="project" value="TreeGrafter"/>
</dbReference>
<dbReference type="RefSeq" id="WP_027473473.1">
    <property type="nucleotide sequence ID" value="NZ_BAMD01000005.1"/>
</dbReference>
<reference evidence="4 5" key="1">
    <citation type="journal article" date="2014" name="Genome Announc.">
        <title>Draft Genome Sequence of Cytophaga fermentans JCM 21142T, a Facultative Anaerobe Isolated from Marine Mud.</title>
        <authorList>
            <person name="Starns D."/>
            <person name="Oshima K."/>
            <person name="Suda W."/>
            <person name="Iino T."/>
            <person name="Yuki M."/>
            <person name="Inoue J."/>
            <person name="Kitamura K."/>
            <person name="Iida T."/>
            <person name="Darby A."/>
            <person name="Hattori M."/>
            <person name="Ohkuma M."/>
        </authorList>
    </citation>
    <scope>NUCLEOTIDE SEQUENCE [LARGE SCALE GENOMIC DNA]</scope>
    <source>
        <strain evidence="4 5">JCM 21142</strain>
    </source>
</reference>
<dbReference type="EMBL" id="BAMD01000005">
    <property type="protein sequence ID" value="GAF02098.1"/>
    <property type="molecule type" value="Genomic_DNA"/>
</dbReference>
<dbReference type="AlphaFoldDB" id="W7Y3G3"/>
<keyword evidence="1" id="KW-0479">Metal-binding</keyword>
<dbReference type="STRING" id="869213.GCA_000517085_04196"/>
<proteinExistence type="predicted"/>
<keyword evidence="2" id="KW-0456">Lyase</keyword>
<dbReference type="GO" id="GO:0046872">
    <property type="term" value="F:metal ion binding"/>
    <property type="evidence" value="ECO:0007669"/>
    <property type="project" value="UniProtKB-KW"/>
</dbReference>
<dbReference type="InterPro" id="IPR036409">
    <property type="entry name" value="Aldolase_II/adducin_N_sf"/>
</dbReference>
<organism evidence="4 5">
    <name type="scientific">Saccharicrinis fermentans DSM 9555 = JCM 21142</name>
    <dbReference type="NCBI Taxonomy" id="869213"/>
    <lineage>
        <taxon>Bacteria</taxon>
        <taxon>Pseudomonadati</taxon>
        <taxon>Bacteroidota</taxon>
        <taxon>Bacteroidia</taxon>
        <taxon>Marinilabiliales</taxon>
        <taxon>Marinilabiliaceae</taxon>
        <taxon>Saccharicrinis</taxon>
    </lineage>
</organism>
<comment type="caution">
    <text evidence="4">The sequence shown here is derived from an EMBL/GenBank/DDBJ whole genome shotgun (WGS) entry which is preliminary data.</text>
</comment>
<sequence>MKNNLNHLIKISQSFGQNPAYIIAGGGNSSFKNKDKMWVKASGTSMAIIKIDDFVCLDRRKMQILSQKKYSNDTSTREVEVKQDLLNAVLSPIGKRPSVEASMHEIIQYAYIVHTHPTAVNGVLCAKNAEKVINEIFGDEVIYVPYTNPGYALFKEVRFALQKYRTRKNKEAQIIFLENHGVFVGANTCEEINNIYTFIEEKLKNDIPYPSDKNVHEDLALKRFAEQINIQNNEEKKYKIIDNSKLTQLFVRNSTAFSEVNIPFTPDNIVYCKSKYLFITDQEDVNMKIADFRKINGYYPKVIAYEGHGLICIEDNLRAAKIVLDVYKDMMKISYLSKYFGGPRPMTQMQINFIDHWEVENYRRKISKENK</sequence>
<gene>
    <name evidence="4" type="ORF">JCM21142_2725</name>
</gene>
<keyword evidence="5" id="KW-1185">Reference proteome</keyword>
<name>W7Y3G3_9BACT</name>
<dbReference type="InterPro" id="IPR050197">
    <property type="entry name" value="Aldolase_class_II_sugar_metab"/>
</dbReference>
<dbReference type="GO" id="GO:0005829">
    <property type="term" value="C:cytosol"/>
    <property type="evidence" value="ECO:0007669"/>
    <property type="project" value="TreeGrafter"/>
</dbReference>
<dbReference type="SMART" id="SM01007">
    <property type="entry name" value="Aldolase_II"/>
    <property type="match status" value="1"/>
</dbReference>
<evidence type="ECO:0000313" key="5">
    <source>
        <dbReference type="Proteomes" id="UP000019402"/>
    </source>
</evidence>
<dbReference type="GO" id="GO:0019323">
    <property type="term" value="P:pentose catabolic process"/>
    <property type="evidence" value="ECO:0007669"/>
    <property type="project" value="TreeGrafter"/>
</dbReference>
<evidence type="ECO:0000256" key="2">
    <source>
        <dbReference type="ARBA" id="ARBA00023239"/>
    </source>
</evidence>